<dbReference type="AlphaFoldDB" id="A0A1A9X403"/>
<sequence>MHFKENFVDPSQQTEQQCYGATSGSIFIAGNMRQKSSYPSMSSTCYKVKCAHTSEEAQILRASKISFRAEYNKQAEVETVLLITISAFLSLEAFCFLSINITSFSNTYVVRMRKQVSNVHQLIYN</sequence>
<keyword evidence="1" id="KW-1133">Transmembrane helix</keyword>
<keyword evidence="3" id="KW-1185">Reference proteome</keyword>
<reference evidence="3" key="1">
    <citation type="submission" date="2014-03" db="EMBL/GenBank/DDBJ databases">
        <authorList>
            <person name="Aksoy S."/>
            <person name="Warren W."/>
            <person name="Wilson R.K."/>
        </authorList>
    </citation>
    <scope>NUCLEOTIDE SEQUENCE [LARGE SCALE GENOMIC DNA]</scope>
    <source>
        <strain evidence="3">IAEA</strain>
    </source>
</reference>
<dbReference type="EnsemblMetazoa" id="GBRI043429-RA">
    <property type="protein sequence ID" value="GBRI043429-PA"/>
    <property type="gene ID" value="GBRI043429"/>
</dbReference>
<protein>
    <submittedName>
        <fullName evidence="2">Uncharacterized protein</fullName>
    </submittedName>
</protein>
<accession>A0A1A9X403</accession>
<evidence type="ECO:0000313" key="2">
    <source>
        <dbReference type="EnsemblMetazoa" id="GBRI043429-PA"/>
    </source>
</evidence>
<dbReference type="Proteomes" id="UP000091820">
    <property type="component" value="Unassembled WGS sequence"/>
</dbReference>
<keyword evidence="1" id="KW-0812">Transmembrane</keyword>
<keyword evidence="1" id="KW-0472">Membrane</keyword>
<evidence type="ECO:0000313" key="3">
    <source>
        <dbReference type="Proteomes" id="UP000091820"/>
    </source>
</evidence>
<feature type="transmembrane region" description="Helical" evidence="1">
    <location>
        <begin position="80"/>
        <end position="104"/>
    </location>
</feature>
<name>A0A1A9X403_9MUSC</name>
<evidence type="ECO:0000256" key="1">
    <source>
        <dbReference type="SAM" id="Phobius"/>
    </source>
</evidence>
<proteinExistence type="predicted"/>
<dbReference type="VEuPathDB" id="VectorBase:GBRI043429"/>
<reference evidence="2" key="2">
    <citation type="submission" date="2020-05" db="UniProtKB">
        <authorList>
            <consortium name="EnsemblMetazoa"/>
        </authorList>
    </citation>
    <scope>IDENTIFICATION</scope>
    <source>
        <strain evidence="2">IAEA</strain>
    </source>
</reference>
<organism evidence="2 3">
    <name type="scientific">Glossina brevipalpis</name>
    <dbReference type="NCBI Taxonomy" id="37001"/>
    <lineage>
        <taxon>Eukaryota</taxon>
        <taxon>Metazoa</taxon>
        <taxon>Ecdysozoa</taxon>
        <taxon>Arthropoda</taxon>
        <taxon>Hexapoda</taxon>
        <taxon>Insecta</taxon>
        <taxon>Pterygota</taxon>
        <taxon>Neoptera</taxon>
        <taxon>Endopterygota</taxon>
        <taxon>Diptera</taxon>
        <taxon>Brachycera</taxon>
        <taxon>Muscomorpha</taxon>
        <taxon>Hippoboscoidea</taxon>
        <taxon>Glossinidae</taxon>
        <taxon>Glossina</taxon>
    </lineage>
</organism>